<dbReference type="Gene3D" id="1.20.140.150">
    <property type="match status" value="1"/>
</dbReference>
<accession>A0AA39XZR7</accession>
<feature type="transmembrane region" description="Helical" evidence="1">
    <location>
        <begin position="136"/>
        <end position="156"/>
    </location>
</feature>
<dbReference type="InterPro" id="IPR051380">
    <property type="entry name" value="pH-response_reg_palI/RIM9"/>
</dbReference>
<proteinExistence type="predicted"/>
<dbReference type="Proteomes" id="UP001174936">
    <property type="component" value="Unassembled WGS sequence"/>
</dbReference>
<feature type="transmembrane region" description="Helical" evidence="1">
    <location>
        <begin position="107"/>
        <end position="129"/>
    </location>
</feature>
<gene>
    <name evidence="2" type="ORF">B0T16DRAFT_332373</name>
</gene>
<dbReference type="GO" id="GO:0035838">
    <property type="term" value="C:growing cell tip"/>
    <property type="evidence" value="ECO:0007669"/>
    <property type="project" value="TreeGrafter"/>
</dbReference>
<dbReference type="AlphaFoldDB" id="A0AA39XZR7"/>
<reference evidence="2" key="1">
    <citation type="submission" date="2023-06" db="EMBL/GenBank/DDBJ databases">
        <title>Genome-scale phylogeny and comparative genomics of the fungal order Sordariales.</title>
        <authorList>
            <consortium name="Lawrence Berkeley National Laboratory"/>
            <person name="Hensen N."/>
            <person name="Bonometti L."/>
            <person name="Westerberg I."/>
            <person name="Brannstrom I.O."/>
            <person name="Guillou S."/>
            <person name="Cros-Aarteil S."/>
            <person name="Calhoun S."/>
            <person name="Haridas S."/>
            <person name="Kuo A."/>
            <person name="Mondo S."/>
            <person name="Pangilinan J."/>
            <person name="Riley R."/>
            <person name="Labutti K."/>
            <person name="Andreopoulos B."/>
            <person name="Lipzen A."/>
            <person name="Chen C."/>
            <person name="Yanf M."/>
            <person name="Daum C."/>
            <person name="Ng V."/>
            <person name="Clum A."/>
            <person name="Steindorff A."/>
            <person name="Ohm R."/>
            <person name="Martin F."/>
            <person name="Silar P."/>
            <person name="Natvig D."/>
            <person name="Lalanne C."/>
            <person name="Gautier V."/>
            <person name="Ament-Velasquez S.L."/>
            <person name="Kruys A."/>
            <person name="Hutchinson M.I."/>
            <person name="Powell A.J."/>
            <person name="Barry K."/>
            <person name="Miller A.N."/>
            <person name="Grigoriev I.V."/>
            <person name="Debuchy R."/>
            <person name="Gladieux P."/>
            <person name="Thoren M.H."/>
            <person name="Johannesson H."/>
        </authorList>
    </citation>
    <scope>NUCLEOTIDE SEQUENCE</scope>
    <source>
        <strain evidence="2">SMH2532-1</strain>
    </source>
</reference>
<evidence type="ECO:0000256" key="1">
    <source>
        <dbReference type="SAM" id="Phobius"/>
    </source>
</evidence>
<keyword evidence="3" id="KW-1185">Reference proteome</keyword>
<dbReference type="GO" id="GO:0032153">
    <property type="term" value="C:cell division site"/>
    <property type="evidence" value="ECO:0007669"/>
    <property type="project" value="TreeGrafter"/>
</dbReference>
<comment type="caution">
    <text evidence="2">The sequence shown here is derived from an EMBL/GenBank/DDBJ whole genome shotgun (WGS) entry which is preliminary data.</text>
</comment>
<keyword evidence="1" id="KW-0472">Membrane</keyword>
<organism evidence="2 3">
    <name type="scientific">Cercophora newfieldiana</name>
    <dbReference type="NCBI Taxonomy" id="92897"/>
    <lineage>
        <taxon>Eukaryota</taxon>
        <taxon>Fungi</taxon>
        <taxon>Dikarya</taxon>
        <taxon>Ascomycota</taxon>
        <taxon>Pezizomycotina</taxon>
        <taxon>Sordariomycetes</taxon>
        <taxon>Sordariomycetidae</taxon>
        <taxon>Sordariales</taxon>
        <taxon>Lasiosphaeriaceae</taxon>
        <taxon>Cercophora</taxon>
    </lineage>
</organism>
<dbReference type="PANTHER" id="PTHR28013:SF7">
    <property type="entry name" value="PALI-DOMAIN-CONTAINING PROTEIN"/>
    <property type="match status" value="1"/>
</dbReference>
<keyword evidence="1" id="KW-1133">Transmembrane helix</keyword>
<keyword evidence="1" id="KW-0812">Transmembrane</keyword>
<protein>
    <submittedName>
        <fullName evidence="2">Pali-domain-containing protein</fullName>
    </submittedName>
</protein>
<name>A0AA39XZR7_9PEZI</name>
<evidence type="ECO:0000313" key="3">
    <source>
        <dbReference type="Proteomes" id="UP001174936"/>
    </source>
</evidence>
<dbReference type="PANTHER" id="PTHR28013">
    <property type="entry name" value="PROTEIN DCV1-RELATED"/>
    <property type="match status" value="1"/>
</dbReference>
<sequence length="233" mass="25079">MATGFFHHIGTFLLLAATVLLIVTCISAPVVHDIGLLKIDLGGPNVLNRRTVSFGTFGYCITDPNQPDECTPSQVGYSPAVVMRSIDGTEFSDYAEDTTRTLTKAMILHPIACGLNFIAFLLALGAGFVGSLLASLVALVAFLTTAVALIIDFVMFSVVRSNVNDNDTGANAYYGAAAWTTLVSAICSLVGTVVVFLTCCSGRLHKRRNRNVAPVHKTEYVEAPRRRKRFGIF</sequence>
<dbReference type="GO" id="GO:0005886">
    <property type="term" value="C:plasma membrane"/>
    <property type="evidence" value="ECO:0007669"/>
    <property type="project" value="InterPro"/>
</dbReference>
<dbReference type="EMBL" id="JAULSV010000005">
    <property type="protein sequence ID" value="KAK0643104.1"/>
    <property type="molecule type" value="Genomic_DNA"/>
</dbReference>
<dbReference type="Pfam" id="PF06687">
    <property type="entry name" value="SUR7"/>
    <property type="match status" value="1"/>
</dbReference>
<dbReference type="InterPro" id="IPR009571">
    <property type="entry name" value="SUR7/Rim9-like_fungi"/>
</dbReference>
<feature type="transmembrane region" description="Helical" evidence="1">
    <location>
        <begin position="176"/>
        <end position="200"/>
    </location>
</feature>
<evidence type="ECO:0000313" key="2">
    <source>
        <dbReference type="EMBL" id="KAK0643104.1"/>
    </source>
</evidence>